<dbReference type="EC" id="2.1.1.176" evidence="3"/>
<dbReference type="SUPFAM" id="SSF53335">
    <property type="entry name" value="S-adenosyl-L-methionine-dependent methyltransferases"/>
    <property type="match status" value="1"/>
</dbReference>
<comment type="caution">
    <text evidence="15">The sequence shown here is derived from an EMBL/GenBank/DDBJ whole genome shotgun (WGS) entry which is preliminary data.</text>
</comment>
<dbReference type="Gene3D" id="3.40.50.150">
    <property type="entry name" value="Vaccinia Virus protein VP39"/>
    <property type="match status" value="1"/>
</dbReference>
<keyword evidence="9 13" id="KW-0694">RNA-binding</keyword>
<dbReference type="PANTHER" id="PTHR22807:SF53">
    <property type="entry name" value="RIBOSOMAL RNA SMALL SUBUNIT METHYLTRANSFERASE B-RELATED"/>
    <property type="match status" value="1"/>
</dbReference>
<evidence type="ECO:0000256" key="12">
    <source>
        <dbReference type="ARBA" id="ARBA00047283"/>
    </source>
</evidence>
<protein>
    <recommendedName>
        <fullName evidence="3">16S rRNA (cytosine(967)-C(5))-methyltransferase</fullName>
        <ecNumber evidence="3">2.1.1.176</ecNumber>
    </recommendedName>
    <alternativeName>
        <fullName evidence="10">16S rRNA m5C967 methyltransferase</fullName>
    </alternativeName>
    <alternativeName>
        <fullName evidence="11">rRNA (cytosine-C(5)-)-methyltransferase RsmB</fullName>
    </alternativeName>
</protein>
<accession>A0ABT7BNI1</accession>
<feature type="binding site" evidence="13">
    <location>
        <position position="330"/>
    </location>
    <ligand>
        <name>S-adenosyl-L-methionine</name>
        <dbReference type="ChEBI" id="CHEBI:59789"/>
    </ligand>
</feature>
<feature type="binding site" evidence="13">
    <location>
        <position position="313"/>
    </location>
    <ligand>
        <name>S-adenosyl-L-methionine</name>
        <dbReference type="ChEBI" id="CHEBI:59789"/>
    </ligand>
</feature>
<sequence>MPNSNPRQVAFAILKEIDRRDTYTDVALNRGLSGAKLARVDRGLVTELVYGVVRRRRSLDALIGQFARKPIEEQPADLRLIFHLGLYQLRYLDQIPAPAVVHTTVELAKNNGLRGLSGVVNGVLRQYMRSPGDPLKLPDPVAQRLAMLHSYPDWIVEKWLTQLGETETQQLCEWFNRPPTLDLRVNIHKVSVAEVETAFQEAGISVERLPYSPQGLRLLKKVGAVQQLPGFEQGWWSIQDGSAQLVGYLVDPQPGEVVIDACAAPGGKTTHLAELMGDRGTIWGCDRQHSRLKKAIQNAQRLDLHSIKTLVADLREIGDFSVKGDRVLVDAPCSGLGTLHRHADARWRQSPESIEQLSVLQQELLEKAASWVKPGGILVYSTCTLDPQENEQVIGRFLDQNPQWRIVPVRSRQRCPALSPEPLAPLSTPEGWIKIWPHRHQMDGFFMVRLQSSQESI</sequence>
<evidence type="ECO:0000256" key="1">
    <source>
        <dbReference type="ARBA" id="ARBA00002724"/>
    </source>
</evidence>
<dbReference type="Gene3D" id="3.30.70.1170">
    <property type="entry name" value="Sun protein, domain 3"/>
    <property type="match status" value="1"/>
</dbReference>
<keyword evidence="5" id="KW-0698">rRNA processing</keyword>
<keyword evidence="4" id="KW-0963">Cytoplasm</keyword>
<name>A0ABT7BNI1_9CYAN</name>
<proteinExistence type="inferred from homology"/>
<feature type="active site" description="Nucleophile" evidence="13">
    <location>
        <position position="383"/>
    </location>
</feature>
<keyword evidence="6 13" id="KW-0489">Methyltransferase</keyword>
<dbReference type="Proteomes" id="UP001231370">
    <property type="component" value="Unassembled WGS sequence"/>
</dbReference>
<evidence type="ECO:0000256" key="7">
    <source>
        <dbReference type="ARBA" id="ARBA00022679"/>
    </source>
</evidence>
<comment type="similarity">
    <text evidence="13">Belongs to the class I-like SAM-binding methyltransferase superfamily. RsmB/NOP family.</text>
</comment>
<evidence type="ECO:0000256" key="3">
    <source>
        <dbReference type="ARBA" id="ARBA00012140"/>
    </source>
</evidence>
<dbReference type="PRINTS" id="PR02008">
    <property type="entry name" value="RCMTFAMILY"/>
</dbReference>
<dbReference type="InterPro" id="IPR006027">
    <property type="entry name" value="NusB_RsmB_TIM44"/>
</dbReference>
<evidence type="ECO:0000313" key="16">
    <source>
        <dbReference type="Proteomes" id="UP001231370"/>
    </source>
</evidence>
<evidence type="ECO:0000256" key="13">
    <source>
        <dbReference type="PROSITE-ProRule" id="PRU01023"/>
    </source>
</evidence>
<organism evidence="15 16">
    <name type="scientific">Roseofilum halophilum BLCC-M91</name>
    <dbReference type="NCBI Taxonomy" id="3022259"/>
    <lineage>
        <taxon>Bacteria</taxon>
        <taxon>Bacillati</taxon>
        <taxon>Cyanobacteriota</taxon>
        <taxon>Cyanophyceae</taxon>
        <taxon>Desertifilales</taxon>
        <taxon>Desertifilaceae</taxon>
        <taxon>Roseofilum</taxon>
        <taxon>Roseofilum halophilum</taxon>
    </lineage>
</organism>
<evidence type="ECO:0000259" key="14">
    <source>
        <dbReference type="PROSITE" id="PS51686"/>
    </source>
</evidence>
<dbReference type="InterPro" id="IPR001678">
    <property type="entry name" value="MeTrfase_RsmB-F_NOP2_dom"/>
</dbReference>
<comment type="subcellular location">
    <subcellularLocation>
        <location evidence="2">Cytoplasm</location>
    </subcellularLocation>
</comment>
<dbReference type="InterPro" id="IPR023267">
    <property type="entry name" value="RCMT"/>
</dbReference>
<dbReference type="GO" id="GO:0008168">
    <property type="term" value="F:methyltransferase activity"/>
    <property type="evidence" value="ECO:0007669"/>
    <property type="project" value="UniProtKB-KW"/>
</dbReference>
<dbReference type="NCBIfam" id="TIGR00563">
    <property type="entry name" value="rsmB"/>
    <property type="match status" value="1"/>
</dbReference>
<evidence type="ECO:0000256" key="11">
    <source>
        <dbReference type="ARBA" id="ARBA00031088"/>
    </source>
</evidence>
<evidence type="ECO:0000313" key="15">
    <source>
        <dbReference type="EMBL" id="MDJ1180635.1"/>
    </source>
</evidence>
<dbReference type="InterPro" id="IPR004573">
    <property type="entry name" value="rRNA_ssu_MeTfrase_B"/>
</dbReference>
<dbReference type="Pfam" id="PF01189">
    <property type="entry name" value="Methyltr_RsmB-F"/>
    <property type="match status" value="1"/>
</dbReference>
<reference evidence="15 16" key="1">
    <citation type="submission" date="2023-01" db="EMBL/GenBank/DDBJ databases">
        <title>Novel diversity within Roseofilum (Cyanobacteria; Desertifilaceae) from marine benthic mats with descriptions of four novel species.</title>
        <authorList>
            <person name="Wang Y."/>
            <person name="Berthold D.E."/>
            <person name="Hu J."/>
            <person name="Lefler F.W."/>
            <person name="Laughinghouse H.D. IV."/>
        </authorList>
    </citation>
    <scope>NUCLEOTIDE SEQUENCE [LARGE SCALE GENOMIC DNA]</scope>
    <source>
        <strain evidence="15 16">BLCC-M91</strain>
    </source>
</reference>
<keyword evidence="16" id="KW-1185">Reference proteome</keyword>
<feature type="binding site" evidence="13">
    <location>
        <begin position="262"/>
        <end position="268"/>
    </location>
    <ligand>
        <name>S-adenosyl-L-methionine</name>
        <dbReference type="ChEBI" id="CHEBI:59789"/>
    </ligand>
</feature>
<gene>
    <name evidence="15" type="ORF">PJF56_17390</name>
</gene>
<dbReference type="InterPro" id="IPR035926">
    <property type="entry name" value="NusB-like_sf"/>
</dbReference>
<dbReference type="RefSeq" id="WP_283763937.1">
    <property type="nucleotide sequence ID" value="NZ_JAQPOK010000133.1"/>
</dbReference>
<dbReference type="InterPro" id="IPR029063">
    <property type="entry name" value="SAM-dependent_MTases_sf"/>
</dbReference>
<feature type="domain" description="SAM-dependent MTase RsmB/NOP-type" evidence="14">
    <location>
        <begin position="171"/>
        <end position="453"/>
    </location>
</feature>
<dbReference type="NCBIfam" id="NF011493">
    <property type="entry name" value="PRK14901.1"/>
    <property type="match status" value="1"/>
</dbReference>
<evidence type="ECO:0000256" key="2">
    <source>
        <dbReference type="ARBA" id="ARBA00004496"/>
    </source>
</evidence>
<feature type="binding site" evidence="13">
    <location>
        <position position="286"/>
    </location>
    <ligand>
        <name>S-adenosyl-L-methionine</name>
        <dbReference type="ChEBI" id="CHEBI:59789"/>
    </ligand>
</feature>
<comment type="catalytic activity">
    <reaction evidence="12">
        <text>cytidine(967) in 16S rRNA + S-adenosyl-L-methionine = 5-methylcytidine(967) in 16S rRNA + S-adenosyl-L-homocysteine + H(+)</text>
        <dbReference type="Rhea" id="RHEA:42748"/>
        <dbReference type="Rhea" id="RHEA-COMP:10219"/>
        <dbReference type="Rhea" id="RHEA-COMP:10220"/>
        <dbReference type="ChEBI" id="CHEBI:15378"/>
        <dbReference type="ChEBI" id="CHEBI:57856"/>
        <dbReference type="ChEBI" id="CHEBI:59789"/>
        <dbReference type="ChEBI" id="CHEBI:74483"/>
        <dbReference type="ChEBI" id="CHEBI:82748"/>
        <dbReference type="EC" id="2.1.1.176"/>
    </reaction>
</comment>
<dbReference type="GO" id="GO:0032259">
    <property type="term" value="P:methylation"/>
    <property type="evidence" value="ECO:0007669"/>
    <property type="project" value="UniProtKB-KW"/>
</dbReference>
<evidence type="ECO:0000256" key="10">
    <source>
        <dbReference type="ARBA" id="ARBA00030399"/>
    </source>
</evidence>
<dbReference type="Pfam" id="PF22458">
    <property type="entry name" value="RsmF-B_ferredox"/>
    <property type="match status" value="1"/>
</dbReference>
<evidence type="ECO:0000256" key="5">
    <source>
        <dbReference type="ARBA" id="ARBA00022552"/>
    </source>
</evidence>
<evidence type="ECO:0000256" key="9">
    <source>
        <dbReference type="ARBA" id="ARBA00022884"/>
    </source>
</evidence>
<keyword evidence="8 13" id="KW-0949">S-adenosyl-L-methionine</keyword>
<evidence type="ECO:0000256" key="4">
    <source>
        <dbReference type="ARBA" id="ARBA00022490"/>
    </source>
</evidence>
<dbReference type="EMBL" id="JAQPOK010000133">
    <property type="protein sequence ID" value="MDJ1180635.1"/>
    <property type="molecule type" value="Genomic_DNA"/>
</dbReference>
<evidence type="ECO:0000256" key="6">
    <source>
        <dbReference type="ARBA" id="ARBA00022603"/>
    </source>
</evidence>
<dbReference type="NCBIfam" id="NF011494">
    <property type="entry name" value="PRK14902.1"/>
    <property type="match status" value="1"/>
</dbReference>
<keyword evidence="7 13" id="KW-0808">Transferase</keyword>
<dbReference type="SUPFAM" id="SSF48013">
    <property type="entry name" value="NusB-like"/>
    <property type="match status" value="1"/>
</dbReference>
<evidence type="ECO:0000256" key="8">
    <source>
        <dbReference type="ARBA" id="ARBA00022691"/>
    </source>
</evidence>
<dbReference type="PANTHER" id="PTHR22807">
    <property type="entry name" value="NOP2 YEAST -RELATED NOL1/NOP2/FMU SUN DOMAIN-CONTAINING"/>
    <property type="match status" value="1"/>
</dbReference>
<dbReference type="Gene3D" id="1.10.940.10">
    <property type="entry name" value="NusB-like"/>
    <property type="match status" value="1"/>
</dbReference>
<dbReference type="InterPro" id="IPR054728">
    <property type="entry name" value="RsmB-like_ferredoxin"/>
</dbReference>
<dbReference type="InterPro" id="IPR049560">
    <property type="entry name" value="MeTrfase_RsmB-F_NOP2_cat"/>
</dbReference>
<comment type="function">
    <text evidence="1">Specifically methylates the cytosine at position 967 (m5C967) of 16S rRNA.</text>
</comment>
<dbReference type="CDD" id="cd02440">
    <property type="entry name" value="AdoMet_MTases"/>
    <property type="match status" value="1"/>
</dbReference>
<dbReference type="Pfam" id="PF01029">
    <property type="entry name" value="NusB"/>
    <property type="match status" value="1"/>
</dbReference>
<dbReference type="PROSITE" id="PS51686">
    <property type="entry name" value="SAM_MT_RSMB_NOP"/>
    <property type="match status" value="1"/>
</dbReference>